<organism evidence="1 2">
    <name type="scientific">Dissostichus eleginoides</name>
    <name type="common">Patagonian toothfish</name>
    <name type="synonym">Dissostichus amissus</name>
    <dbReference type="NCBI Taxonomy" id="100907"/>
    <lineage>
        <taxon>Eukaryota</taxon>
        <taxon>Metazoa</taxon>
        <taxon>Chordata</taxon>
        <taxon>Craniata</taxon>
        <taxon>Vertebrata</taxon>
        <taxon>Euteleostomi</taxon>
        <taxon>Actinopterygii</taxon>
        <taxon>Neopterygii</taxon>
        <taxon>Teleostei</taxon>
        <taxon>Neoteleostei</taxon>
        <taxon>Acanthomorphata</taxon>
        <taxon>Eupercaria</taxon>
        <taxon>Perciformes</taxon>
        <taxon>Notothenioidei</taxon>
        <taxon>Nototheniidae</taxon>
        <taxon>Dissostichus</taxon>
    </lineage>
</organism>
<dbReference type="GO" id="GO:0003746">
    <property type="term" value="F:translation elongation factor activity"/>
    <property type="evidence" value="ECO:0007669"/>
    <property type="project" value="UniProtKB-KW"/>
</dbReference>
<protein>
    <submittedName>
        <fullName evidence="1">Elongation factor G 2</fullName>
    </submittedName>
</protein>
<keyword evidence="2" id="KW-1185">Reference proteome</keyword>
<name>A0AAD9CK33_DISEL</name>
<gene>
    <name evidence="1" type="ORF">KUDE01_011081</name>
</gene>
<sequence>SGCELLHLNKLQSAIDLRARPGKVHCSNPVCMRRSVQRLLSIQRGSGLTFGVSSQLINAVLVKRGELLRSS</sequence>
<keyword evidence="1" id="KW-0251">Elongation factor</keyword>
<evidence type="ECO:0000313" key="2">
    <source>
        <dbReference type="Proteomes" id="UP001228049"/>
    </source>
</evidence>
<dbReference type="EMBL" id="JASDAP010000004">
    <property type="protein sequence ID" value="KAK1903895.1"/>
    <property type="molecule type" value="Genomic_DNA"/>
</dbReference>
<comment type="caution">
    <text evidence="1">The sequence shown here is derived from an EMBL/GenBank/DDBJ whole genome shotgun (WGS) entry which is preliminary data.</text>
</comment>
<dbReference type="AlphaFoldDB" id="A0AAD9CK33"/>
<feature type="non-terminal residue" evidence="1">
    <location>
        <position position="1"/>
    </location>
</feature>
<dbReference type="Proteomes" id="UP001228049">
    <property type="component" value="Unassembled WGS sequence"/>
</dbReference>
<keyword evidence="1" id="KW-0648">Protein biosynthesis</keyword>
<proteinExistence type="predicted"/>
<accession>A0AAD9CK33</accession>
<feature type="non-terminal residue" evidence="1">
    <location>
        <position position="71"/>
    </location>
</feature>
<evidence type="ECO:0000313" key="1">
    <source>
        <dbReference type="EMBL" id="KAK1903895.1"/>
    </source>
</evidence>
<reference evidence="1" key="1">
    <citation type="submission" date="2023-04" db="EMBL/GenBank/DDBJ databases">
        <title>Chromosome-level genome of Chaenocephalus aceratus.</title>
        <authorList>
            <person name="Park H."/>
        </authorList>
    </citation>
    <scope>NUCLEOTIDE SEQUENCE</scope>
    <source>
        <strain evidence="1">DE</strain>
        <tissue evidence="1">Muscle</tissue>
    </source>
</reference>